<gene>
    <name evidence="2" type="ORF">g.41999</name>
</gene>
<feature type="region of interest" description="Disordered" evidence="1">
    <location>
        <begin position="259"/>
        <end position="311"/>
    </location>
</feature>
<evidence type="ECO:0000256" key="1">
    <source>
        <dbReference type="SAM" id="MobiDB-lite"/>
    </source>
</evidence>
<feature type="compositionally biased region" description="Basic and acidic residues" evidence="1">
    <location>
        <begin position="152"/>
        <end position="161"/>
    </location>
</feature>
<feature type="compositionally biased region" description="Basic and acidic residues" evidence="1">
    <location>
        <begin position="122"/>
        <end position="133"/>
    </location>
</feature>
<accession>A0A1D1ZDT5</accession>
<evidence type="ECO:0000313" key="2">
    <source>
        <dbReference type="EMBL" id="JAT65015.1"/>
    </source>
</evidence>
<organism evidence="2">
    <name type="scientific">Anthurium amnicola</name>
    <dbReference type="NCBI Taxonomy" id="1678845"/>
    <lineage>
        <taxon>Eukaryota</taxon>
        <taxon>Viridiplantae</taxon>
        <taxon>Streptophyta</taxon>
        <taxon>Embryophyta</taxon>
        <taxon>Tracheophyta</taxon>
        <taxon>Spermatophyta</taxon>
        <taxon>Magnoliopsida</taxon>
        <taxon>Liliopsida</taxon>
        <taxon>Araceae</taxon>
        <taxon>Pothoideae</taxon>
        <taxon>Potheae</taxon>
        <taxon>Anthurium</taxon>
    </lineage>
</organism>
<reference evidence="2" key="1">
    <citation type="submission" date="2015-07" db="EMBL/GenBank/DDBJ databases">
        <title>Transcriptome Assembly of Anthurium amnicola.</title>
        <authorList>
            <person name="Suzuki J."/>
        </authorList>
    </citation>
    <scope>NUCLEOTIDE SEQUENCE</scope>
</reference>
<feature type="compositionally biased region" description="Basic residues" evidence="1">
    <location>
        <begin position="138"/>
        <end position="151"/>
    </location>
</feature>
<dbReference type="EMBL" id="GDJX01002921">
    <property type="protein sequence ID" value="JAT65015.1"/>
    <property type="molecule type" value="Transcribed_RNA"/>
</dbReference>
<feature type="region of interest" description="Disordered" evidence="1">
    <location>
        <begin position="1"/>
        <end position="54"/>
    </location>
</feature>
<feature type="compositionally biased region" description="Basic residues" evidence="1">
    <location>
        <begin position="15"/>
        <end position="54"/>
    </location>
</feature>
<feature type="compositionally biased region" description="Low complexity" evidence="1">
    <location>
        <begin position="291"/>
        <end position="311"/>
    </location>
</feature>
<protein>
    <submittedName>
        <fullName evidence="2">Uncharacterized protein</fullName>
    </submittedName>
</protein>
<dbReference type="AlphaFoldDB" id="A0A1D1ZDT5"/>
<feature type="compositionally biased region" description="Low complexity" evidence="1">
    <location>
        <begin position="82"/>
        <end position="93"/>
    </location>
</feature>
<proteinExistence type="predicted"/>
<feature type="compositionally biased region" description="Low complexity" evidence="1">
    <location>
        <begin position="266"/>
        <end position="276"/>
    </location>
</feature>
<sequence>RRLLSSQQPEPIAWSHRRRHDRVLPPRRRPGGRRCRRRRDPRRRRARRGRERRRRGAVVVGVLGLVRHAGLRLGGGRRRLPAGELGARAQGAAREQEGGRRRGRRPAPQGRLDPGSPPRRHRQDDRVPQEERGAGGGRRGRDRRPGPRHRGRPQEDQDRQAGQEGQEGGRPAAHLLHAQDDVRDDHLHEGRPAVVPAAGQDLLPVLHLRLDRRHPVLLEAAGEEGPRRHQLRRPLRRLGLRQLRLRLRRELRLRRLGQARVHGERAPPGVRRPGPRQLEQPLDLDRRGVDASASPGPSCRPRRSSSAPGPAAPLPNLLLLLFANLF</sequence>
<feature type="non-terminal residue" evidence="2">
    <location>
        <position position="1"/>
    </location>
</feature>
<feature type="region of interest" description="Disordered" evidence="1">
    <location>
        <begin position="75"/>
        <end position="169"/>
    </location>
</feature>
<name>A0A1D1ZDT5_9ARAE</name>